<evidence type="ECO:0000256" key="4">
    <source>
        <dbReference type="ARBA" id="ARBA00022525"/>
    </source>
</evidence>
<dbReference type="Pfam" id="PF02415">
    <property type="entry name" value="Chlam_PMP"/>
    <property type="match status" value="2"/>
</dbReference>
<dbReference type="EMBL" id="JADWDC010000093">
    <property type="protein sequence ID" value="MCC0179565.1"/>
    <property type="molecule type" value="Genomic_DNA"/>
</dbReference>
<accession>A0A964BU75</accession>
<dbReference type="Pfam" id="PF18885">
    <property type="entry name" value="DUF5648"/>
    <property type="match status" value="1"/>
</dbReference>
<comment type="caution">
    <text evidence="9">The sequence shown here is derived from an EMBL/GenBank/DDBJ whole genome shotgun (WGS) entry which is preliminary data.</text>
</comment>
<feature type="domain" description="DUF5648" evidence="8">
    <location>
        <begin position="416"/>
        <end position="561"/>
    </location>
</feature>
<keyword evidence="4" id="KW-0964">Secreted</keyword>
<organism evidence="9 10">
    <name type="scientific">Waterburya agarophytonicola KI4</name>
    <dbReference type="NCBI Taxonomy" id="2874699"/>
    <lineage>
        <taxon>Bacteria</taxon>
        <taxon>Bacillati</taxon>
        <taxon>Cyanobacteriota</taxon>
        <taxon>Cyanophyceae</taxon>
        <taxon>Pleurocapsales</taxon>
        <taxon>Hyellaceae</taxon>
        <taxon>Waterburya</taxon>
        <taxon>Waterburya agarophytonicola</taxon>
    </lineage>
</organism>
<dbReference type="GO" id="GO:0009279">
    <property type="term" value="C:cell outer membrane"/>
    <property type="evidence" value="ECO:0007669"/>
    <property type="project" value="UniProtKB-SubCell"/>
</dbReference>
<evidence type="ECO:0000259" key="8">
    <source>
        <dbReference type="Pfam" id="PF18885"/>
    </source>
</evidence>
<dbReference type="InterPro" id="IPR059226">
    <property type="entry name" value="Choice_anch_Q_dom"/>
</dbReference>
<evidence type="ECO:0000256" key="1">
    <source>
        <dbReference type="ARBA" id="ARBA00004196"/>
    </source>
</evidence>
<dbReference type="Gene3D" id="2.160.20.10">
    <property type="entry name" value="Single-stranded right-handed beta-helix, Pectin lyase-like"/>
    <property type="match status" value="2"/>
</dbReference>
<dbReference type="NCBIfam" id="NF041518">
    <property type="entry name" value="choice_anch_Q"/>
    <property type="match status" value="1"/>
</dbReference>
<dbReference type="InterPro" id="IPR003368">
    <property type="entry name" value="POMP_repeat"/>
</dbReference>
<evidence type="ECO:0000313" key="10">
    <source>
        <dbReference type="Proteomes" id="UP000729733"/>
    </source>
</evidence>
<gene>
    <name evidence="9" type="ORF">I4641_21640</name>
</gene>
<comment type="subcellular location">
    <subcellularLocation>
        <location evidence="1">Cell envelope</location>
    </subcellularLocation>
    <subcellularLocation>
        <location evidence="2">Cell outer membrane</location>
    </subcellularLocation>
    <subcellularLocation>
        <location evidence="3">Secreted</location>
    </subcellularLocation>
</comment>
<dbReference type="InterPro" id="IPR043708">
    <property type="entry name" value="DUF5648"/>
</dbReference>
<keyword evidence="5" id="KW-0732">Signal</keyword>
<dbReference type="InterPro" id="IPR011050">
    <property type="entry name" value="Pectin_lyase_fold/virulence"/>
</dbReference>
<dbReference type="GO" id="GO:0005576">
    <property type="term" value="C:extracellular region"/>
    <property type="evidence" value="ECO:0007669"/>
    <property type="project" value="UniProtKB-SubCell"/>
</dbReference>
<keyword evidence="6" id="KW-0472">Membrane</keyword>
<evidence type="ECO:0000256" key="7">
    <source>
        <dbReference type="ARBA" id="ARBA00023237"/>
    </source>
</evidence>
<sequence length="598" mass="64767">MNEETAFIQENGINIDNPGSVIYVNQNATGDNSGASWENAYTDLQSALNSANELQEIWVAAGTYLPTTDGDREISFVIPDRVEVYGGFVGGETERGERDWQANSTVLSGNIGNPNDIADNSVHVVDISDTSSFFTVLDGFFVVEGYASRFERDDGSSAGDISGGGIYSFDDGEANLNNLIIANNFSENSGGGIAVFNDSELNINNVAFINNNADRGGAIYTSGTLGNITNSLFTGNRSESGGAIFILGGLRSVDYNLVNNTFYNNQADSGGVLYQDDFGSSGFPIDISNSIVYQNPTADGNVFFFEEEGNLTINNSIIQGGFDGSGENIIDTDPLFIDPSNLNFGLQSDSPGIDVGNNSAIQNIPNLDNTDFGGNTRIFNDTVDLGAYEFVLTQEDINNNPDTPPENDGDTLEGEPVYRFFIPNTGVHFYTANEVEKDNILATQPDYVLEGTPYNSAPADDSLTGVAPIYRFLNTNTGVHLYTISEAERESIETNLPNYQLEGIAYYGYTEQIENTTPVFRFYNPVIDAHFYTSSTVERDSVIANLPDYQLESNGGVAFYVEPIFNSATPISPPSNPETPVESEPAFNLGDILRELSF</sequence>
<keyword evidence="10" id="KW-1185">Reference proteome</keyword>
<dbReference type="NCBIfam" id="TIGR01376">
    <property type="entry name" value="POMP_repeat"/>
    <property type="match status" value="1"/>
</dbReference>
<protein>
    <recommendedName>
        <fullName evidence="8">DUF5648 domain-containing protein</fullName>
    </recommendedName>
</protein>
<dbReference type="SUPFAM" id="SSF51126">
    <property type="entry name" value="Pectin lyase-like"/>
    <property type="match status" value="1"/>
</dbReference>
<evidence type="ECO:0000256" key="2">
    <source>
        <dbReference type="ARBA" id="ARBA00004442"/>
    </source>
</evidence>
<evidence type="ECO:0000256" key="3">
    <source>
        <dbReference type="ARBA" id="ARBA00004613"/>
    </source>
</evidence>
<reference evidence="9" key="1">
    <citation type="journal article" date="2021" name="Antonie Van Leeuwenhoek">
        <title>Draft genome and description of Waterburya agarophytonicola gen. nov. sp. nov. (Pleurocapsales, Cyanobacteria): a seaweed symbiont.</title>
        <authorList>
            <person name="Bonthond G."/>
            <person name="Shalygin S."/>
            <person name="Bayer T."/>
            <person name="Weinberger F."/>
        </authorList>
    </citation>
    <scope>NUCLEOTIDE SEQUENCE</scope>
    <source>
        <strain evidence="9">KI4</strain>
    </source>
</reference>
<dbReference type="Proteomes" id="UP000729733">
    <property type="component" value="Unassembled WGS sequence"/>
</dbReference>
<evidence type="ECO:0000256" key="5">
    <source>
        <dbReference type="ARBA" id="ARBA00022729"/>
    </source>
</evidence>
<evidence type="ECO:0000256" key="6">
    <source>
        <dbReference type="ARBA" id="ARBA00023136"/>
    </source>
</evidence>
<evidence type="ECO:0000313" key="9">
    <source>
        <dbReference type="EMBL" id="MCC0179565.1"/>
    </source>
</evidence>
<dbReference type="AlphaFoldDB" id="A0A964BU75"/>
<keyword evidence="7" id="KW-0998">Cell outer membrane</keyword>
<proteinExistence type="predicted"/>
<dbReference type="InterPro" id="IPR012334">
    <property type="entry name" value="Pectin_lyas_fold"/>
</dbReference>
<name>A0A964BU75_9CYAN</name>
<dbReference type="RefSeq" id="WP_229642665.1">
    <property type="nucleotide sequence ID" value="NZ_JADWDC010000093.1"/>
</dbReference>